<dbReference type="Proteomes" id="UP000231485">
    <property type="component" value="Genome"/>
</dbReference>
<proteinExistence type="predicted"/>
<keyword evidence="2" id="KW-1185">Reference proteome</keyword>
<name>A0A2D0VKE9_9CAUD</name>
<dbReference type="EMBL" id="KU946962">
    <property type="protein sequence ID" value="ANU80109.1"/>
    <property type="molecule type" value="Genomic_DNA"/>
</dbReference>
<evidence type="ECO:0000313" key="1">
    <source>
        <dbReference type="EMBL" id="ANU80109.1"/>
    </source>
</evidence>
<dbReference type="InterPro" id="IPR021739">
    <property type="entry name" value="SaV-like"/>
</dbReference>
<organism evidence="1 2">
    <name type="scientific">Proteus phage PM 116</name>
    <dbReference type="NCBI Taxonomy" id="1837877"/>
    <lineage>
        <taxon>Viruses</taxon>
        <taxon>Duplodnaviria</taxon>
        <taxon>Heunggongvirae</taxon>
        <taxon>Uroviricota</taxon>
        <taxon>Caudoviricetes</taxon>
        <taxon>Autographivirales</taxon>
        <taxon>Autosignataviridae</taxon>
        <taxon>Molineuxvirinae</taxon>
        <taxon>Acadevirus</taxon>
        <taxon>Acadevirus PM116</taxon>
    </lineage>
</organism>
<reference evidence="2" key="1">
    <citation type="submission" date="2016-03" db="EMBL/GenBank/DDBJ databases">
        <authorList>
            <person name="Ploux O."/>
        </authorList>
    </citation>
    <scope>NUCLEOTIDE SEQUENCE [LARGE SCALE GENOMIC DNA]</scope>
</reference>
<dbReference type="RefSeq" id="YP_009792435.1">
    <property type="nucleotide sequence ID" value="NC_047858.1"/>
</dbReference>
<protein>
    <recommendedName>
        <fullName evidence="3">Nucleotide kinase</fullName>
    </recommendedName>
</protein>
<evidence type="ECO:0000313" key="2">
    <source>
        <dbReference type="Proteomes" id="UP000231485"/>
    </source>
</evidence>
<sequence length="101" mass="11778">MIQAAWEKEHGWNQCVQAIKEDRQTDVVKSPSHYQFFPDVEAIEIIASSMTQEGFHGYCMGNRLKYRLRAGNKDKLEQDIAKSDFYVELYNKHKHLCKGAK</sequence>
<evidence type="ECO:0008006" key="3">
    <source>
        <dbReference type="Google" id="ProtNLM"/>
    </source>
</evidence>
<dbReference type="GeneID" id="54982640"/>
<accession>A0A2D0VKE9</accession>
<dbReference type="Pfam" id="PF11753">
    <property type="entry name" value="DUF3310"/>
    <property type="match status" value="1"/>
</dbReference>
<dbReference type="KEGG" id="vg:54982640"/>